<dbReference type="GO" id="GO:0005319">
    <property type="term" value="F:lipid transporter activity"/>
    <property type="evidence" value="ECO:0007669"/>
    <property type="project" value="TreeGrafter"/>
</dbReference>
<evidence type="ECO:0000313" key="3">
    <source>
        <dbReference type="EnsemblMetazoa" id="GBRI024788-PA"/>
    </source>
</evidence>
<keyword evidence="1" id="KW-0813">Transport</keyword>
<evidence type="ECO:0008006" key="5">
    <source>
        <dbReference type="Google" id="ProtNLM"/>
    </source>
</evidence>
<dbReference type="InterPro" id="IPR026082">
    <property type="entry name" value="ABCA"/>
</dbReference>
<dbReference type="VEuPathDB" id="VectorBase:GBRI024788"/>
<organism evidence="3 4">
    <name type="scientific">Glossina brevipalpis</name>
    <dbReference type="NCBI Taxonomy" id="37001"/>
    <lineage>
        <taxon>Eukaryota</taxon>
        <taxon>Metazoa</taxon>
        <taxon>Ecdysozoa</taxon>
        <taxon>Arthropoda</taxon>
        <taxon>Hexapoda</taxon>
        <taxon>Insecta</taxon>
        <taxon>Pterygota</taxon>
        <taxon>Neoptera</taxon>
        <taxon>Endopterygota</taxon>
        <taxon>Diptera</taxon>
        <taxon>Brachycera</taxon>
        <taxon>Muscomorpha</taxon>
        <taxon>Hippoboscoidea</taxon>
        <taxon>Glossinidae</taxon>
        <taxon>Glossina</taxon>
    </lineage>
</organism>
<dbReference type="SUPFAM" id="SSF52540">
    <property type="entry name" value="P-loop containing nucleoside triphosphate hydrolases"/>
    <property type="match status" value="1"/>
</dbReference>
<dbReference type="EnsemblMetazoa" id="GBRI024788-RA">
    <property type="protein sequence ID" value="GBRI024788-PA"/>
    <property type="gene ID" value="GBRI024788"/>
</dbReference>
<dbReference type="Proteomes" id="UP000091820">
    <property type="component" value="Unassembled WGS sequence"/>
</dbReference>
<dbReference type="AlphaFoldDB" id="A0A1A9WM91"/>
<dbReference type="GO" id="GO:0140359">
    <property type="term" value="F:ABC-type transporter activity"/>
    <property type="evidence" value="ECO:0007669"/>
    <property type="project" value="InterPro"/>
</dbReference>
<dbReference type="InterPro" id="IPR027417">
    <property type="entry name" value="P-loop_NTPase"/>
</dbReference>
<reference evidence="4" key="1">
    <citation type="submission" date="2014-03" db="EMBL/GenBank/DDBJ databases">
        <authorList>
            <person name="Aksoy S."/>
            <person name="Warren W."/>
            <person name="Wilson R.K."/>
        </authorList>
    </citation>
    <scope>NUCLEOTIDE SEQUENCE [LARGE SCALE GENOMIC DNA]</scope>
    <source>
        <strain evidence="4">IAEA</strain>
    </source>
</reference>
<dbReference type="PANTHER" id="PTHR19229">
    <property type="entry name" value="ATP-BINDING CASSETTE TRANSPORTER SUBFAMILY A ABCA"/>
    <property type="match status" value="1"/>
</dbReference>
<protein>
    <recommendedName>
        <fullName evidence="5">ABC transporter domain-containing protein</fullName>
    </recommendedName>
</protein>
<dbReference type="GO" id="GO:0016020">
    <property type="term" value="C:membrane"/>
    <property type="evidence" value="ECO:0007669"/>
    <property type="project" value="InterPro"/>
</dbReference>
<dbReference type="STRING" id="37001.A0A1A9WM91"/>
<dbReference type="PANTHER" id="PTHR19229:SF36">
    <property type="entry name" value="ATP-BINDING CASSETTE SUB-FAMILY A MEMBER 2"/>
    <property type="match status" value="1"/>
</dbReference>
<name>A0A1A9WM91_9MUSC</name>
<evidence type="ECO:0000256" key="2">
    <source>
        <dbReference type="ARBA" id="ARBA00022737"/>
    </source>
</evidence>
<keyword evidence="4" id="KW-1185">Reference proteome</keyword>
<reference evidence="3" key="2">
    <citation type="submission" date="2020-05" db="UniProtKB">
        <authorList>
            <consortium name="EnsemblMetazoa"/>
        </authorList>
    </citation>
    <scope>IDENTIFICATION</scope>
    <source>
        <strain evidence="3">IAEA</strain>
    </source>
</reference>
<dbReference type="Gene3D" id="3.40.50.300">
    <property type="entry name" value="P-loop containing nucleotide triphosphate hydrolases"/>
    <property type="match status" value="1"/>
</dbReference>
<proteinExistence type="predicted"/>
<evidence type="ECO:0000256" key="1">
    <source>
        <dbReference type="ARBA" id="ARBA00022448"/>
    </source>
</evidence>
<accession>A0A1A9WM91</accession>
<evidence type="ECO:0000313" key="4">
    <source>
        <dbReference type="Proteomes" id="UP000091820"/>
    </source>
</evidence>
<keyword evidence="2" id="KW-0677">Repeat</keyword>
<sequence length="202" mass="22686">MSPNDTVTNLSYGEKRLLVLCCTLIGNTSIVLLNDPTRYMRHEDQRLFWQILQEEKNERAIIVTTTSIDEAEWLADRIGILDDGVLLAYGSSFFLKTRFGIGCDLIILKDPNQSSGPITEIINRFVPNAVPENQVGDLLLYKLPTDKRPLYQKMLLLLEDSSNTLGITSIRVANSEMSEVFMTLGMESTTKSTVPEVSKLPE</sequence>